<name>A0AC60QB09_IXOPE</name>
<dbReference type="EMBL" id="JABSTQ010009259">
    <property type="protein sequence ID" value="KAG0431096.1"/>
    <property type="molecule type" value="Genomic_DNA"/>
</dbReference>
<keyword evidence="2" id="KW-1185">Reference proteome</keyword>
<accession>A0AC60QB09</accession>
<evidence type="ECO:0000313" key="1">
    <source>
        <dbReference type="EMBL" id="KAG0431096.1"/>
    </source>
</evidence>
<evidence type="ECO:0000313" key="2">
    <source>
        <dbReference type="Proteomes" id="UP000805193"/>
    </source>
</evidence>
<proteinExistence type="predicted"/>
<reference evidence="1 2" key="1">
    <citation type="journal article" date="2020" name="Cell">
        <title>Large-Scale Comparative Analyses of Tick Genomes Elucidate Their Genetic Diversity and Vector Capacities.</title>
        <authorList>
            <consortium name="Tick Genome and Microbiome Consortium (TIGMIC)"/>
            <person name="Jia N."/>
            <person name="Wang J."/>
            <person name="Shi W."/>
            <person name="Du L."/>
            <person name="Sun Y."/>
            <person name="Zhan W."/>
            <person name="Jiang J.F."/>
            <person name="Wang Q."/>
            <person name="Zhang B."/>
            <person name="Ji P."/>
            <person name="Bell-Sakyi L."/>
            <person name="Cui X.M."/>
            <person name="Yuan T.T."/>
            <person name="Jiang B.G."/>
            <person name="Yang W.F."/>
            <person name="Lam T.T."/>
            <person name="Chang Q.C."/>
            <person name="Ding S.J."/>
            <person name="Wang X.J."/>
            <person name="Zhu J.G."/>
            <person name="Ruan X.D."/>
            <person name="Zhao L."/>
            <person name="Wei J.T."/>
            <person name="Ye R.Z."/>
            <person name="Que T.C."/>
            <person name="Du C.H."/>
            <person name="Zhou Y.H."/>
            <person name="Cheng J.X."/>
            <person name="Dai P.F."/>
            <person name="Guo W.B."/>
            <person name="Han X.H."/>
            <person name="Huang E.J."/>
            <person name="Li L.F."/>
            <person name="Wei W."/>
            <person name="Gao Y.C."/>
            <person name="Liu J.Z."/>
            <person name="Shao H.Z."/>
            <person name="Wang X."/>
            <person name="Wang C.C."/>
            <person name="Yang T.C."/>
            <person name="Huo Q.B."/>
            <person name="Li W."/>
            <person name="Chen H.Y."/>
            <person name="Chen S.E."/>
            <person name="Zhou L.G."/>
            <person name="Ni X.B."/>
            <person name="Tian J.H."/>
            <person name="Sheng Y."/>
            <person name="Liu T."/>
            <person name="Pan Y.S."/>
            <person name="Xia L.Y."/>
            <person name="Li J."/>
            <person name="Zhao F."/>
            <person name="Cao W.C."/>
        </authorList>
    </citation>
    <scope>NUCLEOTIDE SEQUENCE [LARGE SCALE GENOMIC DNA]</scope>
    <source>
        <strain evidence="1">Iper-2018</strain>
    </source>
</reference>
<dbReference type="Proteomes" id="UP000805193">
    <property type="component" value="Unassembled WGS sequence"/>
</dbReference>
<organism evidence="1 2">
    <name type="scientific">Ixodes persulcatus</name>
    <name type="common">Taiga tick</name>
    <dbReference type="NCBI Taxonomy" id="34615"/>
    <lineage>
        <taxon>Eukaryota</taxon>
        <taxon>Metazoa</taxon>
        <taxon>Ecdysozoa</taxon>
        <taxon>Arthropoda</taxon>
        <taxon>Chelicerata</taxon>
        <taxon>Arachnida</taxon>
        <taxon>Acari</taxon>
        <taxon>Parasitiformes</taxon>
        <taxon>Ixodida</taxon>
        <taxon>Ixodoidea</taxon>
        <taxon>Ixodidae</taxon>
        <taxon>Ixodinae</taxon>
        <taxon>Ixodes</taxon>
    </lineage>
</organism>
<gene>
    <name evidence="1" type="ORF">HPB47_022122</name>
</gene>
<sequence length="293" mass="33866">METLRATTPDVLTTILSLRDPRVKNWETMENPMYIFVLLTFYLYVAKSLGPRYMKNKDPYELKGVIMVYNLFQVLANVYFLSQIFYHSFYAAGYSLFCQGLTYSTDPHAISLLNALYWYLWVRVADFLDTIFFIMKKKFTHITVLHVVHHTIVVFSGWMFLQFGGDGQVVFGVCLNSFVHIIMYTYYFLACLGPSVQKYLWWKRYLTRVQIGQFIVIIAHALIPIFVDCGYPRVLICVAIPQVVLILGLFVNFYVQSYIKRRNAGADKVNKMSSTQDGVTMNGAVNGIDKKKS</sequence>
<comment type="caution">
    <text evidence="1">The sequence shown here is derived from an EMBL/GenBank/DDBJ whole genome shotgun (WGS) entry which is preliminary data.</text>
</comment>
<protein>
    <submittedName>
        <fullName evidence="1">Uncharacterized protein</fullName>
    </submittedName>
</protein>